<feature type="transmembrane region" description="Helical" evidence="6">
    <location>
        <begin position="61"/>
        <end position="82"/>
    </location>
</feature>
<feature type="transmembrane region" description="Helical" evidence="6">
    <location>
        <begin position="382"/>
        <end position="402"/>
    </location>
</feature>
<feature type="transmembrane region" description="Helical" evidence="6">
    <location>
        <begin position="114"/>
        <end position="131"/>
    </location>
</feature>
<evidence type="ECO:0000256" key="6">
    <source>
        <dbReference type="SAM" id="Phobius"/>
    </source>
</evidence>
<sequence length="434" mass="47017">MKNQNTAPQESLSAQFVYPNMKIAFILLITCFAAWGVAANMTDPLVKVFSKIFTMSTFESALVQFAYYGAYFCLALPAAFINARYSYKAGVLTGLALAILGALAFYPASVSMTYGFFLAALFILAAGLSILETSANPFVMAMGPEGSATRRLNLAQAFNPVGTNIGVFLAATLILPNLNVATAEDRANMAPEMLRDIQSAELHGVMTPYVGMAFVLMIIWVLIYFMRVPKSTSTVKIESIEPIDFKATLCRLFARKQYRWGVVAQFFNVAAQTCTWTFTIQYVQETLGGTEASASDYLQYSLLIFLVSRFVMTWLMGYFRPAVLLTILAVLGSLLCLYAVMAPGVSGVWAIVSISACLSLMFPTIYGIALNGLDKDTKFGSAGLVMAILGGAIMPLVQGATIDEYGAIVSYVVPAVCFLVVAFYGLFSVKNTSV</sequence>
<dbReference type="GO" id="GO:0015535">
    <property type="term" value="F:fucose:proton symporter activity"/>
    <property type="evidence" value="ECO:0007669"/>
    <property type="project" value="InterPro"/>
</dbReference>
<keyword evidence="5 6" id="KW-0472">Membrane</keyword>
<keyword evidence="4 6" id="KW-1133">Transmembrane helix</keyword>
<dbReference type="PANTHER" id="PTHR43702:SF11">
    <property type="entry name" value="L-FUCOSE-PROTON SYMPORTER"/>
    <property type="match status" value="1"/>
</dbReference>
<comment type="subcellular location">
    <subcellularLocation>
        <location evidence="1">Cell inner membrane</location>
        <topology evidence="1">Multi-pass membrane protein</topology>
    </subcellularLocation>
</comment>
<keyword evidence="8" id="KW-1185">Reference proteome</keyword>
<feature type="transmembrane region" description="Helical" evidence="6">
    <location>
        <begin position="21"/>
        <end position="41"/>
    </location>
</feature>
<dbReference type="EMBL" id="RIZG01000001">
    <property type="protein sequence ID" value="RNF53057.1"/>
    <property type="molecule type" value="Genomic_DNA"/>
</dbReference>
<dbReference type="InterPro" id="IPR036259">
    <property type="entry name" value="MFS_trans_sf"/>
</dbReference>
<feature type="transmembrane region" description="Helical" evidence="6">
    <location>
        <begin position="298"/>
        <end position="315"/>
    </location>
</feature>
<evidence type="ECO:0000256" key="3">
    <source>
        <dbReference type="ARBA" id="ARBA00022692"/>
    </source>
</evidence>
<dbReference type="AlphaFoldDB" id="A0A3M8QAH0"/>
<organism evidence="7 8">
    <name type="scientific">Marinomonas hwangdonensis</name>
    <dbReference type="NCBI Taxonomy" id="1053647"/>
    <lineage>
        <taxon>Bacteria</taxon>
        <taxon>Pseudomonadati</taxon>
        <taxon>Pseudomonadota</taxon>
        <taxon>Gammaproteobacteria</taxon>
        <taxon>Oceanospirillales</taxon>
        <taxon>Oceanospirillaceae</taxon>
        <taxon>Marinomonas</taxon>
    </lineage>
</organism>
<dbReference type="OrthoDB" id="9795150at2"/>
<dbReference type="Gene3D" id="1.20.1250.20">
    <property type="entry name" value="MFS general substrate transporter like domains"/>
    <property type="match status" value="2"/>
</dbReference>
<feature type="transmembrane region" description="Helical" evidence="6">
    <location>
        <begin position="322"/>
        <end position="341"/>
    </location>
</feature>
<dbReference type="GO" id="GO:0005886">
    <property type="term" value="C:plasma membrane"/>
    <property type="evidence" value="ECO:0007669"/>
    <property type="project" value="UniProtKB-SubCell"/>
</dbReference>
<feature type="transmembrane region" description="Helical" evidence="6">
    <location>
        <begin position="347"/>
        <end position="370"/>
    </location>
</feature>
<gene>
    <name evidence="7" type="primary">fucP</name>
    <name evidence="7" type="ORF">EBI00_02865</name>
</gene>
<dbReference type="PANTHER" id="PTHR43702">
    <property type="entry name" value="L-FUCOSE-PROTON SYMPORTER"/>
    <property type="match status" value="1"/>
</dbReference>
<accession>A0A3M8QAH0</accession>
<dbReference type="RefSeq" id="WP_123094399.1">
    <property type="nucleotide sequence ID" value="NZ_RIZG01000001.1"/>
</dbReference>
<feature type="transmembrane region" description="Helical" evidence="6">
    <location>
        <begin position="209"/>
        <end position="226"/>
    </location>
</feature>
<feature type="transmembrane region" description="Helical" evidence="6">
    <location>
        <begin position="260"/>
        <end position="278"/>
    </location>
</feature>
<dbReference type="CDD" id="cd17394">
    <property type="entry name" value="MFS_FucP_like"/>
    <property type="match status" value="1"/>
</dbReference>
<evidence type="ECO:0000256" key="5">
    <source>
        <dbReference type="ARBA" id="ARBA00023136"/>
    </source>
</evidence>
<protein>
    <submittedName>
        <fullName evidence="7">L-fucose:H+ symporter permease</fullName>
    </submittedName>
</protein>
<evidence type="ECO:0000313" key="8">
    <source>
        <dbReference type="Proteomes" id="UP000280507"/>
    </source>
</evidence>
<keyword evidence="3 6" id="KW-0812">Transmembrane</keyword>
<feature type="transmembrane region" description="Helical" evidence="6">
    <location>
        <begin position="89"/>
        <end position="108"/>
    </location>
</feature>
<reference evidence="7 8" key="1">
    <citation type="journal article" date="2012" name="Int. J. Syst. Evol. Microbiol.">
        <title>Marinomonas hwangdonensis sp. nov., isolated from seawater.</title>
        <authorList>
            <person name="Jung Y.T."/>
            <person name="Oh T.K."/>
            <person name="Yoon J.H."/>
        </authorList>
    </citation>
    <scope>NUCLEOTIDE SEQUENCE [LARGE SCALE GENOMIC DNA]</scope>
    <source>
        <strain evidence="7 8">HDW-15</strain>
    </source>
</reference>
<evidence type="ECO:0000313" key="7">
    <source>
        <dbReference type="EMBL" id="RNF53057.1"/>
    </source>
</evidence>
<dbReference type="InterPro" id="IPR005275">
    <property type="entry name" value="Lfuc_symporter_FucP"/>
</dbReference>
<feature type="transmembrane region" description="Helical" evidence="6">
    <location>
        <begin position="152"/>
        <end position="175"/>
    </location>
</feature>
<evidence type="ECO:0000256" key="4">
    <source>
        <dbReference type="ARBA" id="ARBA00022989"/>
    </source>
</evidence>
<dbReference type="SUPFAM" id="SSF103473">
    <property type="entry name" value="MFS general substrate transporter"/>
    <property type="match status" value="1"/>
</dbReference>
<dbReference type="Pfam" id="PF07690">
    <property type="entry name" value="MFS_1"/>
    <property type="match status" value="1"/>
</dbReference>
<dbReference type="InterPro" id="IPR011701">
    <property type="entry name" value="MFS"/>
</dbReference>
<dbReference type="NCBIfam" id="TIGR00885">
    <property type="entry name" value="fucP"/>
    <property type="match status" value="1"/>
</dbReference>
<evidence type="ECO:0000256" key="2">
    <source>
        <dbReference type="ARBA" id="ARBA00022475"/>
    </source>
</evidence>
<dbReference type="InterPro" id="IPR050375">
    <property type="entry name" value="MFS_TsgA-like"/>
</dbReference>
<keyword evidence="2" id="KW-1003">Cell membrane</keyword>
<comment type="caution">
    <text evidence="7">The sequence shown here is derived from an EMBL/GenBank/DDBJ whole genome shotgun (WGS) entry which is preliminary data.</text>
</comment>
<feature type="transmembrane region" description="Helical" evidence="6">
    <location>
        <begin position="408"/>
        <end position="427"/>
    </location>
</feature>
<dbReference type="Proteomes" id="UP000280507">
    <property type="component" value="Unassembled WGS sequence"/>
</dbReference>
<proteinExistence type="predicted"/>
<name>A0A3M8QAH0_9GAMM</name>
<evidence type="ECO:0000256" key="1">
    <source>
        <dbReference type="ARBA" id="ARBA00004429"/>
    </source>
</evidence>